<sequence>MSKSKIIIFESSLNIGDTGCSFYWDRVSETLLNLTKSSSTDKTWLSTSSIHKDFENLALKSKYNISDRNDLLEGFKKVEAVSIIAEYLPEAVNAALYNSLNINEIKAQLESNSSNVEDLNRLTMSSYFQYSKNSESNIEKKVSN</sequence>
<evidence type="ECO:0000313" key="1">
    <source>
        <dbReference type="EMBL" id="PVV04432.1"/>
    </source>
</evidence>
<gene>
    <name evidence="1" type="ORF">BB560_001067</name>
</gene>
<name>A0A2T9ZIL5_9FUNG</name>
<protein>
    <submittedName>
        <fullName evidence="1">Uncharacterized protein</fullName>
    </submittedName>
</protein>
<reference evidence="1 2" key="1">
    <citation type="journal article" date="2018" name="MBio">
        <title>Comparative Genomics Reveals the Core Gene Toolbox for the Fungus-Insect Symbiosis.</title>
        <authorList>
            <person name="Wang Y."/>
            <person name="Stata M."/>
            <person name="Wang W."/>
            <person name="Stajich J.E."/>
            <person name="White M.M."/>
            <person name="Moncalvo J.M."/>
        </authorList>
    </citation>
    <scope>NUCLEOTIDE SEQUENCE [LARGE SCALE GENOMIC DNA]</scope>
    <source>
        <strain evidence="1 2">SC-DP-2</strain>
    </source>
</reference>
<dbReference type="AlphaFoldDB" id="A0A2T9ZIL5"/>
<accession>A0A2T9ZIL5</accession>
<proteinExistence type="predicted"/>
<comment type="caution">
    <text evidence="1">The sequence shown here is derived from an EMBL/GenBank/DDBJ whole genome shotgun (WGS) entry which is preliminary data.</text>
</comment>
<evidence type="ECO:0000313" key="2">
    <source>
        <dbReference type="Proteomes" id="UP000245609"/>
    </source>
</evidence>
<keyword evidence="2" id="KW-1185">Reference proteome</keyword>
<dbReference type="EMBL" id="MBFS01000125">
    <property type="protein sequence ID" value="PVV04432.1"/>
    <property type="molecule type" value="Genomic_DNA"/>
</dbReference>
<dbReference type="Proteomes" id="UP000245609">
    <property type="component" value="Unassembled WGS sequence"/>
</dbReference>
<organism evidence="1 2">
    <name type="scientific">Smittium megazygosporum</name>
    <dbReference type="NCBI Taxonomy" id="133381"/>
    <lineage>
        <taxon>Eukaryota</taxon>
        <taxon>Fungi</taxon>
        <taxon>Fungi incertae sedis</taxon>
        <taxon>Zoopagomycota</taxon>
        <taxon>Kickxellomycotina</taxon>
        <taxon>Harpellomycetes</taxon>
        <taxon>Harpellales</taxon>
        <taxon>Legeriomycetaceae</taxon>
        <taxon>Smittium</taxon>
    </lineage>
</organism>